<feature type="domain" description="Pyruvate:ferredoxin oxidoreductase core" evidence="9">
    <location>
        <begin position="261"/>
        <end position="360"/>
    </location>
</feature>
<dbReference type="EC" id="1.2.7.1" evidence="2"/>
<dbReference type="AlphaFoldDB" id="A0A328PH17"/>
<keyword evidence="11" id="KW-1185">Reference proteome</keyword>
<dbReference type="InterPro" id="IPR029061">
    <property type="entry name" value="THDP-binding"/>
</dbReference>
<reference evidence="10 11" key="1">
    <citation type="submission" date="2018-06" db="EMBL/GenBank/DDBJ databases">
        <title>Draft genome sequence of hyperthermophilic methanogen Methanothermobacter tenebrarum sp. MCM-B 1447.</title>
        <authorList>
            <person name="Pore S.D."/>
            <person name="Dagar S."/>
            <person name="Dhakephalkar P.K."/>
        </authorList>
    </citation>
    <scope>NUCLEOTIDE SEQUENCE [LARGE SCALE GENOMIC DNA]</scope>
    <source>
        <strain evidence="10 11">MCM B 1447</strain>
    </source>
</reference>
<dbReference type="GO" id="GO:0019164">
    <property type="term" value="F:pyruvate synthase activity"/>
    <property type="evidence" value="ECO:0007669"/>
    <property type="project" value="UniProtKB-EC"/>
</dbReference>
<evidence type="ECO:0000256" key="3">
    <source>
        <dbReference type="ARBA" id="ARBA00023002"/>
    </source>
</evidence>
<dbReference type="RefSeq" id="WP_112093812.1">
    <property type="nucleotide sequence ID" value="NZ_QLOE01000004.1"/>
</dbReference>
<evidence type="ECO:0000259" key="9">
    <source>
        <dbReference type="Pfam" id="PF17147"/>
    </source>
</evidence>
<dbReference type="Gene3D" id="3.40.50.970">
    <property type="match status" value="1"/>
</dbReference>
<gene>
    <name evidence="10" type="primary">porA</name>
    <name evidence="10" type="ORF">DPC56_04160</name>
</gene>
<evidence type="ECO:0000256" key="5">
    <source>
        <dbReference type="ARBA" id="ARBA00044811"/>
    </source>
</evidence>
<dbReference type="EMBL" id="QLOE01000004">
    <property type="protein sequence ID" value="RAO79125.1"/>
    <property type="molecule type" value="Genomic_DNA"/>
</dbReference>
<dbReference type="Proteomes" id="UP000249782">
    <property type="component" value="Unassembled WGS sequence"/>
</dbReference>
<proteinExistence type="predicted"/>
<evidence type="ECO:0000256" key="6">
    <source>
        <dbReference type="ARBA" id="ARBA00044814"/>
    </source>
</evidence>
<dbReference type="Gene3D" id="3.40.50.920">
    <property type="match status" value="1"/>
</dbReference>
<dbReference type="InterPro" id="IPR050722">
    <property type="entry name" value="Pyruvate:ferred/Flavod_OxRd"/>
</dbReference>
<evidence type="ECO:0000313" key="10">
    <source>
        <dbReference type="EMBL" id="RAO79125.1"/>
    </source>
</evidence>
<evidence type="ECO:0000256" key="2">
    <source>
        <dbReference type="ARBA" id="ARBA00012822"/>
    </source>
</evidence>
<comment type="caution">
    <text evidence="10">The sequence shown here is derived from an EMBL/GenBank/DDBJ whole genome shotgun (WGS) entry which is preliminary data.</text>
</comment>
<evidence type="ECO:0000256" key="7">
    <source>
        <dbReference type="ARBA" id="ARBA00049357"/>
    </source>
</evidence>
<dbReference type="InterPro" id="IPR033412">
    <property type="entry name" value="PFOR_II"/>
</dbReference>
<name>A0A328PH17_9EURY</name>
<dbReference type="Pfam" id="PF01855">
    <property type="entry name" value="POR_N"/>
    <property type="match status" value="1"/>
</dbReference>
<evidence type="ECO:0000256" key="1">
    <source>
        <dbReference type="ARBA" id="ARBA00011595"/>
    </source>
</evidence>
<dbReference type="Pfam" id="PF17147">
    <property type="entry name" value="PFOR_II"/>
    <property type="match status" value="1"/>
</dbReference>
<feature type="domain" description="Pyruvate flavodoxin/ferredoxin oxidoreductase pyrimidine binding" evidence="8">
    <location>
        <begin position="14"/>
        <end position="239"/>
    </location>
</feature>
<sequence>MTLKIISTNRAVAEAVKLAKPDVIPVYPITPQTSISEYLAQFVANGELEAEYIRVESEHSAMSACIGASAAGVRVFTATSSQGLALMHEMLFAAAGLRNPIVMANANRSLSAPLSIWNDHQDSIAERDSGWIQVYVESAQEAFDSILISYKVSENKKVLLPSMVCLDGFILTHTVEPVEILPEEEIDNFLPEYKPEHAILDPENPMSLGTFTDPNYYMEARYQIEEATQRSKKIIEKVNKEFNETFNRKYNFIEEYRCEDADIVLVAMGSLCSTLKELVDEFRKEGKKVGLLKVRVYRPFPAKEIYNAIKDADKIAVLDKDITFSMGGALYTDMRAKIRDKEIYNFILGLGGRDITPQNVKEIVEKTEKPEKDITWIGLKEGS</sequence>
<dbReference type="PANTHER" id="PTHR32154">
    <property type="entry name" value="PYRUVATE-FLAVODOXIN OXIDOREDUCTASE-RELATED"/>
    <property type="match status" value="1"/>
</dbReference>
<evidence type="ECO:0000313" key="11">
    <source>
        <dbReference type="Proteomes" id="UP000249782"/>
    </source>
</evidence>
<dbReference type="GO" id="GO:0006979">
    <property type="term" value="P:response to oxidative stress"/>
    <property type="evidence" value="ECO:0007669"/>
    <property type="project" value="TreeGrafter"/>
</dbReference>
<dbReference type="NCBIfam" id="NF040682">
    <property type="entry name" value="PorA_Arch"/>
    <property type="match status" value="1"/>
</dbReference>
<dbReference type="SUPFAM" id="SSF52922">
    <property type="entry name" value="TK C-terminal domain-like"/>
    <property type="match status" value="1"/>
</dbReference>
<dbReference type="OrthoDB" id="372068at2157"/>
<evidence type="ECO:0000259" key="8">
    <source>
        <dbReference type="Pfam" id="PF01855"/>
    </source>
</evidence>
<organism evidence="10 11">
    <name type="scientific">Methanothermobacter tenebrarum</name>
    <dbReference type="NCBI Taxonomy" id="680118"/>
    <lineage>
        <taxon>Archaea</taxon>
        <taxon>Methanobacteriati</taxon>
        <taxon>Methanobacteriota</taxon>
        <taxon>Methanomada group</taxon>
        <taxon>Methanobacteria</taxon>
        <taxon>Methanobacteriales</taxon>
        <taxon>Methanobacteriaceae</taxon>
        <taxon>Methanothermobacter</taxon>
    </lineage>
</organism>
<dbReference type="InterPro" id="IPR053390">
    <property type="entry name" value="Pyruvate_synthase_PorA"/>
</dbReference>
<dbReference type="FunFam" id="3.40.50.970:FF:000012">
    <property type="entry name" value="Pyruvate:ferredoxin (Flavodoxin) oxidoreductase"/>
    <property type="match status" value="1"/>
</dbReference>
<dbReference type="InterPro" id="IPR002880">
    <property type="entry name" value="Pyrv_Fd/Flavodoxin_OxRdtase_N"/>
</dbReference>
<protein>
    <recommendedName>
        <fullName evidence="4">Pyruvate synthase subunit PorA</fullName>
        <ecNumber evidence="2">1.2.7.1</ecNumber>
    </recommendedName>
    <alternativeName>
        <fullName evidence="6">Pyruvate oxidoreductase alpha chain</fullName>
    </alternativeName>
    <alternativeName>
        <fullName evidence="5">Pyruvic-ferredoxin oxidoreductase subunit alpha</fullName>
    </alternativeName>
</protein>
<dbReference type="SUPFAM" id="SSF52518">
    <property type="entry name" value="Thiamin diphosphate-binding fold (THDP-binding)"/>
    <property type="match status" value="1"/>
</dbReference>
<keyword evidence="3" id="KW-0560">Oxidoreductase</keyword>
<dbReference type="PANTHER" id="PTHR32154:SF0">
    <property type="entry name" value="PYRUVATE-FLAVODOXIN OXIDOREDUCTASE-RELATED"/>
    <property type="match status" value="1"/>
</dbReference>
<accession>A0A328PH17</accession>
<comment type="catalytic activity">
    <reaction evidence="7">
        <text>2 oxidized [2Fe-2S]-[ferredoxin] + pyruvate + CoA = 2 reduced [2Fe-2S]-[ferredoxin] + acetyl-CoA + CO2 + H(+)</text>
        <dbReference type="Rhea" id="RHEA:12765"/>
        <dbReference type="Rhea" id="RHEA-COMP:10000"/>
        <dbReference type="Rhea" id="RHEA-COMP:10001"/>
        <dbReference type="ChEBI" id="CHEBI:15361"/>
        <dbReference type="ChEBI" id="CHEBI:15378"/>
        <dbReference type="ChEBI" id="CHEBI:16526"/>
        <dbReference type="ChEBI" id="CHEBI:33737"/>
        <dbReference type="ChEBI" id="CHEBI:33738"/>
        <dbReference type="ChEBI" id="CHEBI:57287"/>
        <dbReference type="ChEBI" id="CHEBI:57288"/>
        <dbReference type="EC" id="1.2.7.1"/>
    </reaction>
</comment>
<keyword evidence="10" id="KW-0670">Pyruvate</keyword>
<dbReference type="CDD" id="cd07034">
    <property type="entry name" value="TPP_PYR_PFOR_IOR-alpha_like"/>
    <property type="match status" value="1"/>
</dbReference>
<evidence type="ECO:0000256" key="4">
    <source>
        <dbReference type="ARBA" id="ARBA00044787"/>
    </source>
</evidence>
<dbReference type="FunFam" id="3.40.50.920:FF:000010">
    <property type="entry name" value="Pyruvate ferredoxin oxidoreductase, alpha subunit"/>
    <property type="match status" value="1"/>
</dbReference>
<dbReference type="InterPro" id="IPR009014">
    <property type="entry name" value="Transketo_C/PFOR_II"/>
</dbReference>
<comment type="subunit">
    <text evidence="1">Heterotetramer of one alpha, one beta, one delta and one gamma chain.</text>
</comment>